<reference evidence="2" key="1">
    <citation type="submission" date="2022-11" db="UniProtKB">
        <authorList>
            <consortium name="WormBaseParasite"/>
        </authorList>
    </citation>
    <scope>IDENTIFICATION</scope>
</reference>
<sequence length="201" mass="22603">MVCTSVAMFLYCIFTYGSVLEIRYFNERLQNIGKDGEGTILEELMKLINDHAKLSEAIRKLDSMCEVFAFVMIGSTIPITVFSMLQLLTTKGLPPINLIVCLPMVFFCIALLTALTAIPATLHNVLDRSKHHLYENTKIWQTFDKHVFQVANSLAAHLNQPDLGVSVWGFAVVSKPLILTTISVMVTCMAFLLELRKRPHI</sequence>
<organism evidence="1 2">
    <name type="scientific">Panagrolaimus sp. JU765</name>
    <dbReference type="NCBI Taxonomy" id="591449"/>
    <lineage>
        <taxon>Eukaryota</taxon>
        <taxon>Metazoa</taxon>
        <taxon>Ecdysozoa</taxon>
        <taxon>Nematoda</taxon>
        <taxon>Chromadorea</taxon>
        <taxon>Rhabditida</taxon>
        <taxon>Tylenchina</taxon>
        <taxon>Panagrolaimomorpha</taxon>
        <taxon>Panagrolaimoidea</taxon>
        <taxon>Panagrolaimidae</taxon>
        <taxon>Panagrolaimus</taxon>
    </lineage>
</organism>
<dbReference type="Proteomes" id="UP000887576">
    <property type="component" value="Unplaced"/>
</dbReference>
<dbReference type="WBParaSite" id="JU765_v2.g4747.t1">
    <property type="protein sequence ID" value="JU765_v2.g4747.t1"/>
    <property type="gene ID" value="JU765_v2.g4747"/>
</dbReference>
<proteinExistence type="predicted"/>
<evidence type="ECO:0000313" key="2">
    <source>
        <dbReference type="WBParaSite" id="JU765_v2.g4747.t1"/>
    </source>
</evidence>
<accession>A0AC34R9D3</accession>
<evidence type="ECO:0000313" key="1">
    <source>
        <dbReference type="Proteomes" id="UP000887576"/>
    </source>
</evidence>
<protein>
    <submittedName>
        <fullName evidence="2">Gustatory receptor</fullName>
    </submittedName>
</protein>
<name>A0AC34R9D3_9BILA</name>